<accession>A0AAW4MVD2</accession>
<organism evidence="1 2">
    <name type="scientific">Segatella copri</name>
    <dbReference type="NCBI Taxonomy" id="165179"/>
    <lineage>
        <taxon>Bacteria</taxon>
        <taxon>Pseudomonadati</taxon>
        <taxon>Bacteroidota</taxon>
        <taxon>Bacteroidia</taxon>
        <taxon>Bacteroidales</taxon>
        <taxon>Prevotellaceae</taxon>
        <taxon>Segatella</taxon>
    </lineage>
</organism>
<reference evidence="1" key="1">
    <citation type="submission" date="2021-06" db="EMBL/GenBank/DDBJ databases">
        <title>Collection of gut derived symbiotic bacterial strains cultured from healthy donors.</title>
        <authorList>
            <person name="Lin H."/>
            <person name="Littmann E."/>
            <person name="Pamer E.G."/>
        </authorList>
    </citation>
    <scope>NUCLEOTIDE SEQUENCE</scope>
    <source>
        <strain evidence="1">MSK.21.74</strain>
    </source>
</reference>
<dbReference type="Proteomes" id="UP001196765">
    <property type="component" value="Unassembled WGS sequence"/>
</dbReference>
<dbReference type="EMBL" id="JAHOEI010000004">
    <property type="protein sequence ID" value="MBV3386554.1"/>
    <property type="molecule type" value="Genomic_DNA"/>
</dbReference>
<dbReference type="AlphaFoldDB" id="A0AAW4MVD2"/>
<sequence length="190" mass="21648">MVEDYRKEDFERLKSEVETLVGRKIASPKDFAFLMRQIHGYTQETISVSTLKRMWGYVNSNTKHSKFNLDLLSRMVGYAGWDAFVQGQDSVASSRFFMKSKLIANALDVGELVRLTWQPGRVVTIRYKGNDSFEVVEVQNSKLSVNDTFTCHQFVAEEPLYLSNLNHPGVPPCNYVAGQNGGIKWNIIDK</sequence>
<evidence type="ECO:0000313" key="2">
    <source>
        <dbReference type="Proteomes" id="UP001196765"/>
    </source>
</evidence>
<protein>
    <submittedName>
        <fullName evidence="1">Uncharacterized protein</fullName>
    </submittedName>
</protein>
<gene>
    <name evidence="1" type="ORF">KSW82_02205</name>
</gene>
<evidence type="ECO:0000313" key="1">
    <source>
        <dbReference type="EMBL" id="MBV3386554.1"/>
    </source>
</evidence>
<name>A0AAW4MVD2_9BACT</name>
<comment type="caution">
    <text evidence="1">The sequence shown here is derived from an EMBL/GenBank/DDBJ whole genome shotgun (WGS) entry which is preliminary data.</text>
</comment>
<dbReference type="RefSeq" id="WP_217313879.1">
    <property type="nucleotide sequence ID" value="NZ_JAHOEA010000022.1"/>
</dbReference>
<proteinExistence type="predicted"/>